<evidence type="ECO:0000313" key="7">
    <source>
        <dbReference type="Proteomes" id="UP000033483"/>
    </source>
</evidence>
<dbReference type="GO" id="GO:0006633">
    <property type="term" value="P:fatty acid biosynthetic process"/>
    <property type="evidence" value="ECO:0007669"/>
    <property type="project" value="InterPro"/>
</dbReference>
<evidence type="ECO:0000259" key="5">
    <source>
        <dbReference type="Pfam" id="PF01648"/>
    </source>
</evidence>
<dbReference type="Gene3D" id="3.90.470.20">
    <property type="entry name" value="4'-phosphopantetheinyl transferase domain"/>
    <property type="match status" value="1"/>
</dbReference>
<dbReference type="EMBL" id="LAEV01001276">
    <property type="protein sequence ID" value="KKA28545.1"/>
    <property type="molecule type" value="Genomic_DNA"/>
</dbReference>
<feature type="domain" description="4'-phosphopantetheinyl transferase" evidence="5">
    <location>
        <begin position="9"/>
        <end position="111"/>
    </location>
</feature>
<dbReference type="NCBIfam" id="TIGR00556">
    <property type="entry name" value="pantethn_trn"/>
    <property type="match status" value="1"/>
</dbReference>
<gene>
    <name evidence="6" type="ORF">TD95_002239</name>
</gene>
<dbReference type="InterPro" id="IPR037143">
    <property type="entry name" value="4-PPantetheinyl_Trfase_dom_sf"/>
</dbReference>
<reference evidence="6 7" key="1">
    <citation type="submission" date="2015-03" db="EMBL/GenBank/DDBJ databases">
        <authorList>
            <person name="Radwan O."/>
            <person name="Al-Naeli F.A."/>
            <person name="Rendon G.A."/>
            <person name="Fields C."/>
        </authorList>
    </citation>
    <scope>NUCLEOTIDE SEQUENCE [LARGE SCALE GENOMIC DNA]</scope>
    <source>
        <strain evidence="6">CR-DP1</strain>
    </source>
</reference>
<keyword evidence="3" id="KW-0460">Magnesium</keyword>
<evidence type="ECO:0000256" key="1">
    <source>
        <dbReference type="ARBA" id="ARBA00022679"/>
    </source>
</evidence>
<keyword evidence="2" id="KW-0479">Metal-binding</keyword>
<dbReference type="Proteomes" id="UP000033483">
    <property type="component" value="Unassembled WGS sequence"/>
</dbReference>
<dbReference type="GO" id="GO:0000287">
    <property type="term" value="F:magnesium ion binding"/>
    <property type="evidence" value="ECO:0007669"/>
    <property type="project" value="InterPro"/>
</dbReference>
<feature type="region of interest" description="Disordered" evidence="4">
    <location>
        <begin position="166"/>
        <end position="200"/>
    </location>
</feature>
<feature type="compositionally biased region" description="Basic and acidic residues" evidence="4">
    <location>
        <begin position="174"/>
        <end position="188"/>
    </location>
</feature>
<keyword evidence="7" id="KW-1185">Reference proteome</keyword>
<proteinExistence type="predicted"/>
<dbReference type="InterPro" id="IPR008278">
    <property type="entry name" value="4-PPantetheinyl_Trfase_dom"/>
</dbReference>
<dbReference type="Pfam" id="PF01648">
    <property type="entry name" value="ACPS"/>
    <property type="match status" value="1"/>
</dbReference>
<dbReference type="SUPFAM" id="SSF56214">
    <property type="entry name" value="4'-phosphopantetheinyl transferase"/>
    <property type="match status" value="1"/>
</dbReference>
<comment type="caution">
    <text evidence="6">The sequence shown here is derived from an EMBL/GenBank/DDBJ whole genome shotgun (WGS) entry which is preliminary data.</text>
</comment>
<evidence type="ECO:0000256" key="3">
    <source>
        <dbReference type="ARBA" id="ARBA00022842"/>
    </source>
</evidence>
<dbReference type="GO" id="GO:0008897">
    <property type="term" value="F:holo-[acyl-carrier-protein] synthase activity"/>
    <property type="evidence" value="ECO:0007669"/>
    <property type="project" value="InterPro"/>
</dbReference>
<evidence type="ECO:0000256" key="4">
    <source>
        <dbReference type="SAM" id="MobiDB-lite"/>
    </source>
</evidence>
<dbReference type="OrthoDB" id="15433at2759"/>
<organism evidence="6 7">
    <name type="scientific">Thielaviopsis punctulata</name>
    <dbReference type="NCBI Taxonomy" id="72032"/>
    <lineage>
        <taxon>Eukaryota</taxon>
        <taxon>Fungi</taxon>
        <taxon>Dikarya</taxon>
        <taxon>Ascomycota</taxon>
        <taxon>Pezizomycotina</taxon>
        <taxon>Sordariomycetes</taxon>
        <taxon>Hypocreomycetidae</taxon>
        <taxon>Microascales</taxon>
        <taxon>Ceratocystidaceae</taxon>
        <taxon>Thielaviopsis</taxon>
    </lineage>
</organism>
<keyword evidence="1" id="KW-0808">Transferase</keyword>
<accession>A0A0F4ZE98</accession>
<name>A0A0F4ZE98_9PEZI</name>
<evidence type="ECO:0000313" key="6">
    <source>
        <dbReference type="EMBL" id="KKA28545.1"/>
    </source>
</evidence>
<dbReference type="AlphaFoldDB" id="A0A0F4ZE98"/>
<evidence type="ECO:0000256" key="2">
    <source>
        <dbReference type="ARBA" id="ARBA00022723"/>
    </source>
</evidence>
<sequence length="200" mass="21715">MLPFPYPIRIGTDICQISRIRRIVTGGHGVRFLQRIFSDHERTVFAARLKPAFEAAEKAAMPERATSKRPAQDAALDQAVTFVAGRFAAKEAAFKAHSTYRLGFHDVHIMTRRLTLAPGESKPPGAAPYAVIQPRPPFTSVAQEAQVSISHDGGYATAVCLGFEQPLTPEAQLDEQRSDDNSEGRTEAAEGSAGESPRGE</sequence>
<protein>
    <recommendedName>
        <fullName evidence="5">4'-phosphopantetheinyl transferase domain-containing protein</fullName>
    </recommendedName>
</protein>
<dbReference type="InterPro" id="IPR004568">
    <property type="entry name" value="Ppantetheine-prot_Trfase_dom"/>
</dbReference>